<reference evidence="1 2" key="1">
    <citation type="submission" date="2019-03" db="EMBL/GenBank/DDBJ databases">
        <title>The genome sequence of Nitrosococcus wardiae strain D1FHST reveals the archetypal metabolic capacity of ammonia-oxidizing Gammaproteobacteria.</title>
        <authorList>
            <person name="Wang L."/>
            <person name="Lim C.K."/>
            <person name="Hanson T.E."/>
            <person name="Dang H."/>
            <person name="Klotz M.G."/>
        </authorList>
    </citation>
    <scope>NUCLEOTIDE SEQUENCE [LARGE SCALE GENOMIC DNA]</scope>
    <source>
        <strain evidence="1 2">D1FHS</strain>
    </source>
</reference>
<proteinExistence type="predicted"/>
<gene>
    <name evidence="1" type="ORF">E3U44_13130</name>
</gene>
<dbReference type="InterPro" id="IPR021767">
    <property type="entry name" value="TnpM"/>
</dbReference>
<evidence type="ECO:0000313" key="1">
    <source>
        <dbReference type="EMBL" id="QBQ55347.1"/>
    </source>
</evidence>
<dbReference type="KEGG" id="nwr:E3U44_13130"/>
<dbReference type="Proteomes" id="UP000294325">
    <property type="component" value="Chromosome"/>
</dbReference>
<dbReference type="OrthoDB" id="9804951at2"/>
<organism evidence="1 2">
    <name type="scientific">Nitrosococcus wardiae</name>
    <dbReference type="NCBI Taxonomy" id="1814290"/>
    <lineage>
        <taxon>Bacteria</taxon>
        <taxon>Pseudomonadati</taxon>
        <taxon>Pseudomonadota</taxon>
        <taxon>Gammaproteobacteria</taxon>
        <taxon>Chromatiales</taxon>
        <taxon>Chromatiaceae</taxon>
        <taxon>Nitrosococcus</taxon>
    </lineage>
</organism>
<dbReference type="EMBL" id="CP038033">
    <property type="protein sequence ID" value="QBQ55347.1"/>
    <property type="molecule type" value="Genomic_DNA"/>
</dbReference>
<name>A0A4P7C174_9GAMM</name>
<dbReference type="Pfam" id="PF11809">
    <property type="entry name" value="DUF3330"/>
    <property type="match status" value="1"/>
</dbReference>
<sequence>MTEPHDRDPRVFPSKPKLNCEVCFKEIPESEAKSHEADEYILWFCGLECYDEWRKTQEKKEEKKEP</sequence>
<evidence type="ECO:0000313" key="2">
    <source>
        <dbReference type="Proteomes" id="UP000294325"/>
    </source>
</evidence>
<dbReference type="RefSeq" id="WP_134358608.1">
    <property type="nucleotide sequence ID" value="NZ_CP038033.1"/>
</dbReference>
<protein>
    <submittedName>
        <fullName evidence="1">DUF3330 domain-containing protein</fullName>
    </submittedName>
</protein>
<keyword evidence="2" id="KW-1185">Reference proteome</keyword>
<dbReference type="AlphaFoldDB" id="A0A4P7C174"/>
<accession>A0A4P7C174</accession>